<reference evidence="10 11" key="1">
    <citation type="journal article" date="2019" name="Nat. Med.">
        <title>A library of human gut bacterial isolates paired with longitudinal multiomics data enables mechanistic microbiome research.</title>
        <authorList>
            <person name="Poyet M."/>
            <person name="Groussin M."/>
            <person name="Gibbons S.M."/>
            <person name="Avila-Pacheco J."/>
            <person name="Jiang X."/>
            <person name="Kearney S.M."/>
            <person name="Perrotta A.R."/>
            <person name="Berdy B."/>
            <person name="Zhao S."/>
            <person name="Lieberman T.D."/>
            <person name="Swanson P.K."/>
            <person name="Smith M."/>
            <person name="Roesemann S."/>
            <person name="Alexander J.E."/>
            <person name="Rich S.A."/>
            <person name="Livny J."/>
            <person name="Vlamakis H."/>
            <person name="Clish C."/>
            <person name="Bullock K."/>
            <person name="Deik A."/>
            <person name="Scott J."/>
            <person name="Pierce K.A."/>
            <person name="Xavier R.J."/>
            <person name="Alm E.J."/>
        </authorList>
    </citation>
    <scope>NUCLEOTIDE SEQUENCE [LARGE SCALE GENOMIC DNA]</scope>
    <source>
        <strain evidence="10 11">BIOML-A10</strain>
    </source>
</reference>
<feature type="transmembrane region" description="Helical" evidence="9">
    <location>
        <begin position="266"/>
        <end position="283"/>
    </location>
</feature>
<evidence type="ECO:0000256" key="4">
    <source>
        <dbReference type="ARBA" id="ARBA00022692"/>
    </source>
</evidence>
<dbReference type="SUPFAM" id="SSF103473">
    <property type="entry name" value="MFS general substrate transporter"/>
    <property type="match status" value="1"/>
</dbReference>
<evidence type="ECO:0000313" key="11">
    <source>
        <dbReference type="Proteomes" id="UP000422221"/>
    </source>
</evidence>
<dbReference type="PANTHER" id="PTHR23517:SF15">
    <property type="entry name" value="PROTON-DEPENDENT OLIGOPEPTIDE FAMILY TRANSPORT PROTEIN"/>
    <property type="match status" value="1"/>
</dbReference>
<feature type="transmembrane region" description="Helical" evidence="9">
    <location>
        <begin position="401"/>
        <end position="422"/>
    </location>
</feature>
<keyword evidence="4 8" id="KW-0812">Transmembrane</keyword>
<dbReference type="EMBL" id="VWMK01000001">
    <property type="protein sequence ID" value="KAA3770401.1"/>
    <property type="molecule type" value="Genomic_DNA"/>
</dbReference>
<comment type="subcellular location">
    <subcellularLocation>
        <location evidence="1">Cell membrane</location>
        <topology evidence="1">Multi-pass membrane protein</topology>
    </subcellularLocation>
    <subcellularLocation>
        <location evidence="8">Membrane</location>
        <topology evidence="8">Multi-pass membrane protein</topology>
    </subcellularLocation>
</comment>
<dbReference type="PROSITE" id="PS01023">
    <property type="entry name" value="PTR2_2"/>
    <property type="match status" value="1"/>
</dbReference>
<proteinExistence type="inferred from homology"/>
<dbReference type="InterPro" id="IPR036259">
    <property type="entry name" value="MFS_trans_sf"/>
</dbReference>
<evidence type="ECO:0000256" key="3">
    <source>
        <dbReference type="ARBA" id="ARBA00022475"/>
    </source>
</evidence>
<dbReference type="GeneID" id="93116190"/>
<feature type="transmembrane region" description="Helical" evidence="9">
    <location>
        <begin position="145"/>
        <end position="165"/>
    </location>
</feature>
<feature type="transmembrane region" description="Helical" evidence="9">
    <location>
        <begin position="344"/>
        <end position="364"/>
    </location>
</feature>
<feature type="transmembrane region" description="Helical" evidence="9">
    <location>
        <begin position="376"/>
        <end position="395"/>
    </location>
</feature>
<dbReference type="CDD" id="cd17346">
    <property type="entry name" value="MFS_DtpA_like"/>
    <property type="match status" value="1"/>
</dbReference>
<feature type="transmembrane region" description="Helical" evidence="9">
    <location>
        <begin position="295"/>
        <end position="312"/>
    </location>
</feature>
<dbReference type="GO" id="GO:0005886">
    <property type="term" value="C:plasma membrane"/>
    <property type="evidence" value="ECO:0007669"/>
    <property type="project" value="UniProtKB-SubCell"/>
</dbReference>
<feature type="transmembrane region" description="Helical" evidence="9">
    <location>
        <begin position="23"/>
        <end position="42"/>
    </location>
</feature>
<dbReference type="Proteomes" id="UP000422221">
    <property type="component" value="Unassembled WGS sequence"/>
</dbReference>
<organism evidence="10 11">
    <name type="scientific">Bacteroides salyersiae</name>
    <dbReference type="NCBI Taxonomy" id="291644"/>
    <lineage>
        <taxon>Bacteria</taxon>
        <taxon>Pseudomonadati</taxon>
        <taxon>Bacteroidota</taxon>
        <taxon>Bacteroidia</taxon>
        <taxon>Bacteroidales</taxon>
        <taxon>Bacteroidaceae</taxon>
        <taxon>Bacteroides</taxon>
    </lineage>
</organism>
<gene>
    <name evidence="10" type="ORF">F3F73_00140</name>
</gene>
<feature type="transmembrane region" description="Helical" evidence="9">
    <location>
        <begin position="80"/>
        <end position="99"/>
    </location>
</feature>
<evidence type="ECO:0000256" key="2">
    <source>
        <dbReference type="ARBA" id="ARBA00022448"/>
    </source>
</evidence>
<feature type="transmembrane region" description="Helical" evidence="9">
    <location>
        <begin position="105"/>
        <end position="124"/>
    </location>
</feature>
<feature type="transmembrane region" description="Helical" evidence="9">
    <location>
        <begin position="243"/>
        <end position="260"/>
    </location>
</feature>
<dbReference type="NCBIfam" id="TIGR00924">
    <property type="entry name" value="yjdL_sub1_fam"/>
    <property type="match status" value="1"/>
</dbReference>
<dbReference type="InterPro" id="IPR005279">
    <property type="entry name" value="Dipep/tripep_permease"/>
</dbReference>
<dbReference type="InterPro" id="IPR000109">
    <property type="entry name" value="POT_fam"/>
</dbReference>
<evidence type="ECO:0000313" key="10">
    <source>
        <dbReference type="EMBL" id="KAA3770401.1"/>
    </source>
</evidence>
<feature type="transmembrane region" description="Helical" evidence="9">
    <location>
        <begin position="443"/>
        <end position="464"/>
    </location>
</feature>
<feature type="transmembrane region" description="Helical" evidence="9">
    <location>
        <begin position="48"/>
        <end position="68"/>
    </location>
</feature>
<keyword evidence="3" id="KW-1003">Cell membrane</keyword>
<comment type="caution">
    <text evidence="10">The sequence shown here is derived from an EMBL/GenBank/DDBJ whole genome shotgun (WGS) entry which is preliminary data.</text>
</comment>
<dbReference type="Gene3D" id="1.20.1250.20">
    <property type="entry name" value="MFS general substrate transporter like domains"/>
    <property type="match status" value="1"/>
</dbReference>
<protein>
    <submittedName>
        <fullName evidence="10">Peptide MFS transporter</fullName>
    </submittedName>
</protein>
<evidence type="ECO:0000256" key="5">
    <source>
        <dbReference type="ARBA" id="ARBA00022856"/>
    </source>
</evidence>
<dbReference type="InterPro" id="IPR018456">
    <property type="entry name" value="PTR2_symporter_CS"/>
</dbReference>
<dbReference type="RefSeq" id="WP_007478472.1">
    <property type="nucleotide sequence ID" value="NZ_CAXSTI010000028.1"/>
</dbReference>
<evidence type="ECO:0000256" key="6">
    <source>
        <dbReference type="ARBA" id="ARBA00022989"/>
    </source>
</evidence>
<dbReference type="Pfam" id="PF00854">
    <property type="entry name" value="PTR2"/>
    <property type="match status" value="1"/>
</dbReference>
<dbReference type="GO" id="GO:0006857">
    <property type="term" value="P:oligopeptide transport"/>
    <property type="evidence" value="ECO:0007669"/>
    <property type="project" value="InterPro"/>
</dbReference>
<dbReference type="AlphaFoldDB" id="A0A7J4XNR4"/>
<feature type="transmembrane region" description="Helical" evidence="9">
    <location>
        <begin position="177"/>
        <end position="195"/>
    </location>
</feature>
<keyword evidence="2 8" id="KW-0813">Transport</keyword>
<keyword evidence="7 9" id="KW-0472">Membrane</keyword>
<accession>A0A7J4XNR4</accession>
<feature type="transmembrane region" description="Helical" evidence="9">
    <location>
        <begin position="484"/>
        <end position="502"/>
    </location>
</feature>
<sequence>MGTLQGHPKGLYLIFATSTAERFSYYGMRAIFILFLTQALLFDTESAASIYGSYTGLVYLTPLIGGYIADKYWGIRRSVFWGAVMMGIGQLMMFLSASMLDRVVLSHWLMYGGLTFLILGNGSFKPTVSSLVGQLYKPGDKRLDAGYTIFYMGVNVGSFIAPLVCGYFGDTGNPEDFKWGFLIAAFMIVLTILLFETQKNKYLISPTGEPLGIIPDAKKEKKIDAEEKKIHPQLSNSRKKRNAVILIALTLVLGTLFYAWFGDDWISIGIFTACIVFPITILLDGSLTKIERSRIFVIYIVAFFVIFFWAAYEQAGASLTLFAADQTNRDIFGWEMPASWFQSFNPFFVVILAYIMPGIWGFLNKRHMEPSSPTKQAIGLLLLSLGYLFICFGVKDAQPGVKVSIIWLTGLYFIHTMGEIALSPIGLSMVNKLTPIRFASLMMGIWYLSTATANKFAGMLAGLYPEAGKVKSLFGYQIASMYDFFMVFVVMSGVASLILFLLSKKLQKMMHGVE</sequence>
<evidence type="ECO:0000256" key="1">
    <source>
        <dbReference type="ARBA" id="ARBA00004651"/>
    </source>
</evidence>
<keyword evidence="5" id="KW-0653">Protein transport</keyword>
<evidence type="ECO:0000256" key="9">
    <source>
        <dbReference type="SAM" id="Phobius"/>
    </source>
</evidence>
<keyword evidence="5" id="KW-0571">Peptide transport</keyword>
<name>A0A7J4XNR4_9BACE</name>
<keyword evidence="6 9" id="KW-1133">Transmembrane helix</keyword>
<evidence type="ECO:0000256" key="8">
    <source>
        <dbReference type="RuleBase" id="RU003755"/>
    </source>
</evidence>
<evidence type="ECO:0000256" key="7">
    <source>
        <dbReference type="ARBA" id="ARBA00023136"/>
    </source>
</evidence>
<dbReference type="PANTHER" id="PTHR23517">
    <property type="entry name" value="RESISTANCE PROTEIN MDTM, PUTATIVE-RELATED-RELATED"/>
    <property type="match status" value="1"/>
</dbReference>
<dbReference type="GO" id="GO:1904680">
    <property type="term" value="F:peptide transmembrane transporter activity"/>
    <property type="evidence" value="ECO:0007669"/>
    <property type="project" value="InterPro"/>
</dbReference>
<comment type="similarity">
    <text evidence="8">Belongs to the major facilitator superfamily. Proton-dependent oligopeptide transporter (POT/PTR) (TC 2.A.17) family.</text>
</comment>
<dbReference type="InterPro" id="IPR050171">
    <property type="entry name" value="MFS_Transporters"/>
</dbReference>